<dbReference type="InParanoid" id="I1C1U6"/>
<evidence type="ECO:0000313" key="1">
    <source>
        <dbReference type="EMBL" id="EIE82426.1"/>
    </source>
</evidence>
<accession>I1C1U6</accession>
<evidence type="ECO:0000313" key="2">
    <source>
        <dbReference type="Proteomes" id="UP000009138"/>
    </source>
</evidence>
<proteinExistence type="predicted"/>
<dbReference type="VEuPathDB" id="FungiDB:RO3G_07131"/>
<organism evidence="1 2">
    <name type="scientific">Rhizopus delemar (strain RA 99-880 / ATCC MYA-4621 / FGSC 9543 / NRRL 43880)</name>
    <name type="common">Mucormycosis agent</name>
    <name type="synonym">Rhizopus arrhizus var. delemar</name>
    <dbReference type="NCBI Taxonomy" id="246409"/>
    <lineage>
        <taxon>Eukaryota</taxon>
        <taxon>Fungi</taxon>
        <taxon>Fungi incertae sedis</taxon>
        <taxon>Mucoromycota</taxon>
        <taxon>Mucoromycotina</taxon>
        <taxon>Mucoromycetes</taxon>
        <taxon>Mucorales</taxon>
        <taxon>Mucorineae</taxon>
        <taxon>Rhizopodaceae</taxon>
        <taxon>Rhizopus</taxon>
    </lineage>
</organism>
<name>I1C1U6_RHIO9</name>
<dbReference type="EMBL" id="CH476736">
    <property type="protein sequence ID" value="EIE82426.1"/>
    <property type="molecule type" value="Genomic_DNA"/>
</dbReference>
<gene>
    <name evidence="1" type="ORF">RO3G_07131</name>
</gene>
<reference evidence="1 2" key="1">
    <citation type="journal article" date="2009" name="PLoS Genet.">
        <title>Genomic analysis of the basal lineage fungus Rhizopus oryzae reveals a whole-genome duplication.</title>
        <authorList>
            <person name="Ma L.-J."/>
            <person name="Ibrahim A.S."/>
            <person name="Skory C."/>
            <person name="Grabherr M.G."/>
            <person name="Burger G."/>
            <person name="Butler M."/>
            <person name="Elias M."/>
            <person name="Idnurm A."/>
            <person name="Lang B.F."/>
            <person name="Sone T."/>
            <person name="Abe A."/>
            <person name="Calvo S.E."/>
            <person name="Corrochano L.M."/>
            <person name="Engels R."/>
            <person name="Fu J."/>
            <person name="Hansberg W."/>
            <person name="Kim J.-M."/>
            <person name="Kodira C.D."/>
            <person name="Koehrsen M.J."/>
            <person name="Liu B."/>
            <person name="Miranda-Saavedra D."/>
            <person name="O'Leary S."/>
            <person name="Ortiz-Castellanos L."/>
            <person name="Poulter R."/>
            <person name="Rodriguez-Romero J."/>
            <person name="Ruiz-Herrera J."/>
            <person name="Shen Y.-Q."/>
            <person name="Zeng Q."/>
            <person name="Galagan J."/>
            <person name="Birren B.W."/>
            <person name="Cuomo C.A."/>
            <person name="Wickes B.L."/>
        </authorList>
    </citation>
    <scope>NUCLEOTIDE SEQUENCE [LARGE SCALE GENOMIC DNA]</scope>
    <source>
        <strain evidence="2">RA 99-880 / ATCC MYA-4621 / FGSC 9543 / NRRL 43880</strain>
    </source>
</reference>
<dbReference type="RefSeq" id="XP_067517822.1">
    <property type="nucleotide sequence ID" value="XM_067661721.1"/>
</dbReference>
<dbReference type="GeneID" id="93614102"/>
<dbReference type="Proteomes" id="UP000009138">
    <property type="component" value="Unassembled WGS sequence"/>
</dbReference>
<dbReference type="AlphaFoldDB" id="I1C1U6"/>
<sequence>MTTFFTKKNFSAINNNNNFAHEVHVRHPNVSH</sequence>
<protein>
    <submittedName>
        <fullName evidence="1">Uncharacterized protein</fullName>
    </submittedName>
</protein>
<keyword evidence="2" id="KW-1185">Reference proteome</keyword>